<feature type="domain" description="Aminotransferase-like plant mobile" evidence="2">
    <location>
        <begin position="128"/>
        <end position="229"/>
    </location>
</feature>
<dbReference type="GO" id="GO:0010073">
    <property type="term" value="P:meristem maintenance"/>
    <property type="evidence" value="ECO:0007669"/>
    <property type="project" value="InterPro"/>
</dbReference>
<accession>A0AAW0KXC8</accession>
<dbReference type="PANTHER" id="PTHR46033">
    <property type="entry name" value="PROTEIN MAIN-LIKE 2"/>
    <property type="match status" value="1"/>
</dbReference>
<organism evidence="3 4">
    <name type="scientific">Quercus suber</name>
    <name type="common">Cork oak</name>
    <dbReference type="NCBI Taxonomy" id="58331"/>
    <lineage>
        <taxon>Eukaryota</taxon>
        <taxon>Viridiplantae</taxon>
        <taxon>Streptophyta</taxon>
        <taxon>Embryophyta</taxon>
        <taxon>Tracheophyta</taxon>
        <taxon>Spermatophyta</taxon>
        <taxon>Magnoliopsida</taxon>
        <taxon>eudicotyledons</taxon>
        <taxon>Gunneridae</taxon>
        <taxon>Pentapetalae</taxon>
        <taxon>rosids</taxon>
        <taxon>fabids</taxon>
        <taxon>Fagales</taxon>
        <taxon>Fagaceae</taxon>
        <taxon>Quercus</taxon>
    </lineage>
</organism>
<name>A0AAW0KXC8_QUESU</name>
<dbReference type="Proteomes" id="UP000237347">
    <property type="component" value="Unassembled WGS sequence"/>
</dbReference>
<protein>
    <submittedName>
        <fullName evidence="3">Caffeic acid 3-o-methyltransferase 1</fullName>
    </submittedName>
</protein>
<proteinExistence type="predicted"/>
<dbReference type="Gene3D" id="3.40.50.150">
    <property type="entry name" value="Vaccinia Virus protein VP39"/>
    <property type="match status" value="1"/>
</dbReference>
<feature type="domain" description="O-methyltransferase C-terminal" evidence="1">
    <location>
        <begin position="231"/>
        <end position="298"/>
    </location>
</feature>
<dbReference type="InterPro" id="IPR044824">
    <property type="entry name" value="MAIN-like"/>
</dbReference>
<dbReference type="Pfam" id="PF00891">
    <property type="entry name" value="Methyltransf_2"/>
    <property type="match status" value="1"/>
</dbReference>
<dbReference type="Pfam" id="PF10536">
    <property type="entry name" value="PMD"/>
    <property type="match status" value="1"/>
</dbReference>
<dbReference type="GO" id="GO:0008171">
    <property type="term" value="F:O-methyltransferase activity"/>
    <property type="evidence" value="ECO:0007669"/>
    <property type="project" value="InterPro"/>
</dbReference>
<dbReference type="InterPro" id="IPR019557">
    <property type="entry name" value="AminoTfrase-like_pln_mobile"/>
</dbReference>
<dbReference type="EMBL" id="PKMF04000190">
    <property type="protein sequence ID" value="KAK7844145.1"/>
    <property type="molecule type" value="Genomic_DNA"/>
</dbReference>
<reference evidence="3 4" key="1">
    <citation type="journal article" date="2018" name="Sci. Data">
        <title>The draft genome sequence of cork oak.</title>
        <authorList>
            <person name="Ramos A.M."/>
            <person name="Usie A."/>
            <person name="Barbosa P."/>
            <person name="Barros P.M."/>
            <person name="Capote T."/>
            <person name="Chaves I."/>
            <person name="Simoes F."/>
            <person name="Abreu I."/>
            <person name="Carrasquinho I."/>
            <person name="Faro C."/>
            <person name="Guimaraes J.B."/>
            <person name="Mendonca D."/>
            <person name="Nobrega F."/>
            <person name="Rodrigues L."/>
            <person name="Saibo N.J.M."/>
            <person name="Varela M.C."/>
            <person name="Egas C."/>
            <person name="Matos J."/>
            <person name="Miguel C.M."/>
            <person name="Oliveira M.M."/>
            <person name="Ricardo C.P."/>
            <person name="Goncalves S."/>
        </authorList>
    </citation>
    <scope>NUCLEOTIDE SEQUENCE [LARGE SCALE GENOMIC DNA]</scope>
    <source>
        <strain evidence="4">cv. HL8</strain>
    </source>
</reference>
<dbReference type="InterPro" id="IPR001077">
    <property type="entry name" value="COMT_C"/>
</dbReference>
<evidence type="ECO:0000259" key="1">
    <source>
        <dbReference type="Pfam" id="PF00891"/>
    </source>
</evidence>
<dbReference type="AlphaFoldDB" id="A0AAW0KXC8"/>
<sequence length="318" mass="35577">MEVVRVRDIVGLSYFISGFGDTFGCGALAETEFDLNGGLVGYPHIVPELPKRESSLSSKINCSPPYSSSMNSDMDPHQVEPTMSTTLIRQSEHHSSLLWDAPSADEEVPGVLTYRHRFSGVPEADLLVQQFARFYILEMLSGLLFMDKSGERLSIMYLQFFNPISNGKHYSRGSAALSWLYRHLCNASKKTAKQIDSALLLVQLWAWAKFPHMSCGEVSTPGTALRVNWLKVLKNCYEALPDQGKVIVVDLVIPEAPATAGDDKSLFQLYLFMVNTNPKRKERKDKEFESLAKEAGFSGIQVACCAYNFSVVEFYKNM</sequence>
<dbReference type="SUPFAM" id="SSF53335">
    <property type="entry name" value="S-adenosyl-L-methionine-dependent methyltransferases"/>
    <property type="match status" value="1"/>
</dbReference>
<evidence type="ECO:0000259" key="2">
    <source>
        <dbReference type="Pfam" id="PF10536"/>
    </source>
</evidence>
<keyword evidence="4" id="KW-1185">Reference proteome</keyword>
<evidence type="ECO:0000313" key="3">
    <source>
        <dbReference type="EMBL" id="KAK7844145.1"/>
    </source>
</evidence>
<comment type="caution">
    <text evidence="3">The sequence shown here is derived from an EMBL/GenBank/DDBJ whole genome shotgun (WGS) entry which is preliminary data.</text>
</comment>
<gene>
    <name evidence="3" type="primary">OMT1_7</name>
    <name evidence="3" type="ORF">CFP56_011151</name>
</gene>
<dbReference type="InterPro" id="IPR029063">
    <property type="entry name" value="SAM-dependent_MTases_sf"/>
</dbReference>
<evidence type="ECO:0000313" key="4">
    <source>
        <dbReference type="Proteomes" id="UP000237347"/>
    </source>
</evidence>
<dbReference type="PANTHER" id="PTHR46033:SF8">
    <property type="entry name" value="PROTEIN MAINTENANCE OF MERISTEMS-LIKE"/>
    <property type="match status" value="1"/>
</dbReference>